<evidence type="ECO:0000313" key="8">
    <source>
        <dbReference type="Proteomes" id="UP001055940"/>
    </source>
</evidence>
<evidence type="ECO:0000256" key="4">
    <source>
        <dbReference type="ARBA" id="ARBA00023139"/>
    </source>
</evidence>
<keyword evidence="1" id="KW-1003">Cell membrane</keyword>
<evidence type="ECO:0000256" key="6">
    <source>
        <dbReference type="SAM" id="SignalP"/>
    </source>
</evidence>
<dbReference type="SUPFAM" id="SSF53850">
    <property type="entry name" value="Periplasmic binding protein-like II"/>
    <property type="match status" value="1"/>
</dbReference>
<dbReference type="PANTHER" id="PTHR43649">
    <property type="entry name" value="ARABINOSE-BINDING PROTEIN-RELATED"/>
    <property type="match status" value="1"/>
</dbReference>
<keyword evidence="3" id="KW-0472">Membrane</keyword>
<evidence type="ECO:0000313" key="7">
    <source>
        <dbReference type="EMBL" id="USY22543.1"/>
    </source>
</evidence>
<dbReference type="Proteomes" id="UP001055940">
    <property type="component" value="Chromosome"/>
</dbReference>
<evidence type="ECO:0000256" key="5">
    <source>
        <dbReference type="ARBA" id="ARBA00023288"/>
    </source>
</evidence>
<dbReference type="InterPro" id="IPR006059">
    <property type="entry name" value="SBP"/>
</dbReference>
<name>A0ABY5DHJ0_9ACTN</name>
<keyword evidence="8" id="KW-1185">Reference proteome</keyword>
<dbReference type="EMBL" id="CP099837">
    <property type="protein sequence ID" value="USY22543.1"/>
    <property type="molecule type" value="Genomic_DNA"/>
</dbReference>
<evidence type="ECO:0000256" key="2">
    <source>
        <dbReference type="ARBA" id="ARBA00022729"/>
    </source>
</evidence>
<reference evidence="7" key="1">
    <citation type="submission" date="2022-06" db="EMBL/GenBank/DDBJ databases">
        <authorList>
            <person name="Ping M."/>
        </authorList>
    </citation>
    <scope>NUCLEOTIDE SEQUENCE</scope>
    <source>
        <strain evidence="7">JCM11759T</strain>
    </source>
</reference>
<keyword evidence="2 6" id="KW-0732">Signal</keyword>
<evidence type="ECO:0000256" key="1">
    <source>
        <dbReference type="ARBA" id="ARBA00022475"/>
    </source>
</evidence>
<dbReference type="InterPro" id="IPR050490">
    <property type="entry name" value="Bact_solute-bd_prot1"/>
</dbReference>
<proteinExistence type="predicted"/>
<protein>
    <submittedName>
        <fullName evidence="7">Extracellular solute-binding protein</fullName>
    </submittedName>
</protein>
<dbReference type="PANTHER" id="PTHR43649:SF33">
    <property type="entry name" value="POLYGALACTURONAN_RHAMNOGALACTURONAN-BINDING PROTEIN YTCQ"/>
    <property type="match status" value="1"/>
</dbReference>
<dbReference type="RefSeq" id="WP_254421315.1">
    <property type="nucleotide sequence ID" value="NZ_BAAAJB010000031.1"/>
</dbReference>
<gene>
    <name evidence="7" type="ORF">NE857_13560</name>
</gene>
<keyword evidence="5" id="KW-0449">Lipoprotein</keyword>
<dbReference type="Gene3D" id="3.40.190.10">
    <property type="entry name" value="Periplasmic binding protein-like II"/>
    <property type="match status" value="1"/>
</dbReference>
<organism evidence="7 8">
    <name type="scientific">Nocardiopsis exhalans</name>
    <dbReference type="NCBI Taxonomy" id="163604"/>
    <lineage>
        <taxon>Bacteria</taxon>
        <taxon>Bacillati</taxon>
        <taxon>Actinomycetota</taxon>
        <taxon>Actinomycetes</taxon>
        <taxon>Streptosporangiales</taxon>
        <taxon>Nocardiopsidaceae</taxon>
        <taxon>Nocardiopsis</taxon>
    </lineage>
</organism>
<feature type="chain" id="PRO_5045739720" evidence="6">
    <location>
        <begin position="29"/>
        <end position="431"/>
    </location>
</feature>
<accession>A0ABY5DHJ0</accession>
<evidence type="ECO:0000256" key="3">
    <source>
        <dbReference type="ARBA" id="ARBA00023136"/>
    </source>
</evidence>
<feature type="signal peptide" evidence="6">
    <location>
        <begin position="1"/>
        <end position="28"/>
    </location>
</feature>
<dbReference type="Pfam" id="PF01547">
    <property type="entry name" value="SBP_bac_1"/>
    <property type="match status" value="1"/>
</dbReference>
<keyword evidence="4" id="KW-0564">Palmitate</keyword>
<dbReference type="PROSITE" id="PS51257">
    <property type="entry name" value="PROKAR_LIPOPROTEIN"/>
    <property type="match status" value="1"/>
</dbReference>
<sequence>MPPARSPGWAATASAGALVLLTSCALFPGTDDGTAELTFWTWAPGITEVVQIWNDANPDVQVTVSEQGAGEEVVTKLLTASQAGHPPDLVQAEYQALTTLAARDAVTDLSAYTAEAEQDFHENVWEQVTMGTDQVYAIPQDSGPMMLYYRSDLFDEFGLQVPTTWDEFAEVARQVRDEHPEHRITSFSATDPGWFAGLAQQAGASWWATEGDSWSVTVDDAPTLRVAEYWDGLVAEDAVSARPMYTPEWNAALNDGSLLTWPSAVWAPGVLAGNAEGTAGAWSMAPLPQWEEGLAATGSWGGSATGVATGSAHEGAAAEFAIWLNTSPEATEALVRESGIYPAATSTQNSRVLADPPEFFAHQEDFYEQVARIAEGTAPVTWGPNVNVTYSSYKDAFAAAIAGGTPFAEAVATMQKDTLADMENKGFAISR</sequence>